<dbReference type="EMBL" id="BQFW01000010">
    <property type="protein sequence ID" value="GJJ74880.1"/>
    <property type="molecule type" value="Genomic_DNA"/>
</dbReference>
<dbReference type="InterPro" id="IPR032675">
    <property type="entry name" value="LRR_dom_sf"/>
</dbReference>
<accession>A0A9P3HDS5</accession>
<evidence type="ECO:0008006" key="4">
    <source>
        <dbReference type="Google" id="ProtNLM"/>
    </source>
</evidence>
<keyword evidence="3" id="KW-1185">Reference proteome</keyword>
<organism evidence="2 3">
    <name type="scientific">Entomortierella parvispora</name>
    <dbReference type="NCBI Taxonomy" id="205924"/>
    <lineage>
        <taxon>Eukaryota</taxon>
        <taxon>Fungi</taxon>
        <taxon>Fungi incertae sedis</taxon>
        <taxon>Mucoromycota</taxon>
        <taxon>Mortierellomycotina</taxon>
        <taxon>Mortierellomycetes</taxon>
        <taxon>Mortierellales</taxon>
        <taxon>Mortierellaceae</taxon>
        <taxon>Entomortierella</taxon>
    </lineage>
</organism>
<dbReference type="OrthoDB" id="2414739at2759"/>
<gene>
    <name evidence="2" type="ORF">EMPS_07238</name>
</gene>
<comment type="caution">
    <text evidence="2">The sequence shown here is derived from an EMBL/GenBank/DDBJ whole genome shotgun (WGS) entry which is preliminary data.</text>
</comment>
<dbReference type="AlphaFoldDB" id="A0A9P3HDS5"/>
<protein>
    <recommendedName>
        <fullName evidence="4">F-box domain-containing protein</fullName>
    </recommendedName>
</protein>
<reference evidence="2" key="2">
    <citation type="journal article" date="2022" name="Microbiol. Resour. Announc.">
        <title>Whole-Genome Sequence of Entomortierella parvispora E1425, a Mucoromycotan Fungus Associated with Burkholderiaceae-Related Endosymbiotic Bacteria.</title>
        <authorList>
            <person name="Herlambang A."/>
            <person name="Guo Y."/>
            <person name="Takashima Y."/>
            <person name="Narisawa K."/>
            <person name="Ohta H."/>
            <person name="Nishizawa T."/>
        </authorList>
    </citation>
    <scope>NUCLEOTIDE SEQUENCE</scope>
    <source>
        <strain evidence="2">E1425</strain>
    </source>
</reference>
<sequence length="566" mass="64602">MLCSFLDNVSLKSLSVCCKEWHENLAPKVWTRLHLYDHDRSKMAILTRYGHLIFNVNLSLTDKTMLRAVRESCPRLEILSMILDDRSLWIDYPFLRSFFGAMSSLSSLRIRVDIFRFSPAMFWSLSSAVNLKSLHLDAFYAQYYTSKHYHPDAYMSILDCCPQLENLQVRGAVFEPADVSAYHNKNSFIQSLRKTFRPSRENTPKEPSLGNSGSHHSRSSSSNLPLTSHSRLKGTNTRSAKDDSYAKPNYRIKKLHLSPIRMDNEVFRNLVCRCSDLEDLYLDGVWIRFTVQSWHDMAEVCTKLRHLHVRYTGTIEYMPNVQTLVKLFPKLQTVALQSLALTEDPDLSNLGEQLAAIEQQSGQKHPLRRMEITGSVRHPLRMLLHAVTQVPTIEVLIMGTTMECERTAVPESDMATATLYKMKADWKCVDHLKLLDLTNILMPNAKTFGRLMNHIQRLPKLETLYLSISQSRHLLAWTEGEDGILVYGSHDPIKEPICLSSLRTLGIGKAYRRERGRGDLPARLDEVQSMIDMCPALRTLSLTHPSEAGVTRQLSAEFPGITFVSS</sequence>
<evidence type="ECO:0000313" key="3">
    <source>
        <dbReference type="Proteomes" id="UP000827284"/>
    </source>
</evidence>
<name>A0A9P3HDS5_9FUNG</name>
<evidence type="ECO:0000256" key="1">
    <source>
        <dbReference type="SAM" id="MobiDB-lite"/>
    </source>
</evidence>
<feature type="region of interest" description="Disordered" evidence="1">
    <location>
        <begin position="196"/>
        <end position="243"/>
    </location>
</feature>
<dbReference type="Proteomes" id="UP000827284">
    <property type="component" value="Unassembled WGS sequence"/>
</dbReference>
<dbReference type="Gene3D" id="3.80.10.10">
    <property type="entry name" value="Ribonuclease Inhibitor"/>
    <property type="match status" value="2"/>
</dbReference>
<dbReference type="PANTHER" id="PTHR38926">
    <property type="entry name" value="F-BOX DOMAIN CONTAINING PROTEIN, EXPRESSED"/>
    <property type="match status" value="1"/>
</dbReference>
<reference evidence="2" key="1">
    <citation type="submission" date="2021-11" db="EMBL/GenBank/DDBJ databases">
        <authorList>
            <person name="Herlambang A."/>
            <person name="Guo Y."/>
            <person name="Takashima Y."/>
            <person name="Nishizawa T."/>
        </authorList>
    </citation>
    <scope>NUCLEOTIDE SEQUENCE</scope>
    <source>
        <strain evidence="2">E1425</strain>
    </source>
</reference>
<evidence type="ECO:0000313" key="2">
    <source>
        <dbReference type="EMBL" id="GJJ74880.1"/>
    </source>
</evidence>
<dbReference type="PANTHER" id="PTHR38926:SF72">
    <property type="entry name" value="IM:7136021-RELATED"/>
    <property type="match status" value="1"/>
</dbReference>
<proteinExistence type="predicted"/>
<dbReference type="SUPFAM" id="SSF52047">
    <property type="entry name" value="RNI-like"/>
    <property type="match status" value="1"/>
</dbReference>
<feature type="compositionally biased region" description="Low complexity" evidence="1">
    <location>
        <begin position="208"/>
        <end position="229"/>
    </location>
</feature>